<dbReference type="Proteomes" id="UP000504604">
    <property type="component" value="Unplaced"/>
</dbReference>
<dbReference type="InParanoid" id="A0A6I9UJD9"/>
<keyword evidence="2" id="KW-1185">Reference proteome</keyword>
<dbReference type="RefSeq" id="XP_011102033.1">
    <property type="nucleotide sequence ID" value="XM_011103731.1"/>
</dbReference>
<proteinExistence type="inferred from homology"/>
<evidence type="ECO:0000256" key="1">
    <source>
        <dbReference type="ARBA" id="ARBA00009995"/>
    </source>
</evidence>
<name>A0A6I9UJD9_SESIN</name>
<dbReference type="SUPFAM" id="SSF53756">
    <property type="entry name" value="UDP-Glycosyltransferase/glycogen phosphorylase"/>
    <property type="match status" value="1"/>
</dbReference>
<dbReference type="GO" id="GO:0035251">
    <property type="term" value="F:UDP-glucosyltransferase activity"/>
    <property type="evidence" value="ECO:0007669"/>
    <property type="project" value="TreeGrafter"/>
</dbReference>
<dbReference type="AlphaFoldDB" id="A0A6I9UJD9"/>
<protein>
    <submittedName>
        <fullName evidence="3">UDP-glycosyltransferase 89B1-like</fullName>
    </submittedName>
</protein>
<organism evidence="2 3">
    <name type="scientific">Sesamum indicum</name>
    <name type="common">Oriental sesame</name>
    <name type="synonym">Sesamum orientale</name>
    <dbReference type="NCBI Taxonomy" id="4182"/>
    <lineage>
        <taxon>Eukaryota</taxon>
        <taxon>Viridiplantae</taxon>
        <taxon>Streptophyta</taxon>
        <taxon>Embryophyta</taxon>
        <taxon>Tracheophyta</taxon>
        <taxon>Spermatophyta</taxon>
        <taxon>Magnoliopsida</taxon>
        <taxon>eudicotyledons</taxon>
        <taxon>Gunneridae</taxon>
        <taxon>Pentapetalae</taxon>
        <taxon>asterids</taxon>
        <taxon>lamiids</taxon>
        <taxon>Lamiales</taxon>
        <taxon>Pedaliaceae</taxon>
        <taxon>Sesamum</taxon>
    </lineage>
</organism>
<sequence>MNPNIMFDLNPILAANPSIQTLVFPFPSHHSIPPGVEKLKDLGNHGNIPMINALSKLQGEIIHYLCGGDAESVKPESEMEFQDLLGASSSTWEQAPSLFCLYREVGGGDPSFEVVKAGMAANRLSWASCFNTFEALEGQFLEHLSKKMGHPHVFSVGPLHLFREPNESGCGEERFRVSSEVFSWLDWFDDDYVLHVCFGNQKLLKKAKAEALTLRLEESGVRFIWAARSFMIQQVAHGYGLAPGGFEDRVVGQGLLIKGWAPQMSILSHRVVGGFLSHCGWNSV</sequence>
<evidence type="ECO:0000313" key="2">
    <source>
        <dbReference type="Proteomes" id="UP000504604"/>
    </source>
</evidence>
<comment type="similarity">
    <text evidence="1">Belongs to the UDP-glycosyltransferase family.</text>
</comment>
<accession>A0A6I9UJD9</accession>
<dbReference type="PANTHER" id="PTHR48047:SF28">
    <property type="entry name" value="F11M15.8 PROTEIN"/>
    <property type="match status" value="1"/>
</dbReference>
<gene>
    <name evidence="3" type="primary">LOC105180077</name>
</gene>
<dbReference type="PANTHER" id="PTHR48047">
    <property type="entry name" value="GLYCOSYLTRANSFERASE"/>
    <property type="match status" value="1"/>
</dbReference>
<dbReference type="GeneID" id="105180077"/>
<evidence type="ECO:0000313" key="3">
    <source>
        <dbReference type="RefSeq" id="XP_011102033.1"/>
    </source>
</evidence>
<dbReference type="Gene3D" id="3.40.50.2000">
    <property type="entry name" value="Glycogen Phosphorylase B"/>
    <property type="match status" value="2"/>
</dbReference>
<dbReference type="KEGG" id="sind:105180077"/>
<reference evidence="3" key="1">
    <citation type="submission" date="2025-08" db="UniProtKB">
        <authorList>
            <consortium name="RefSeq"/>
        </authorList>
    </citation>
    <scope>IDENTIFICATION</scope>
</reference>
<dbReference type="OrthoDB" id="692996at2759"/>